<feature type="transmembrane region" description="Helical" evidence="7">
    <location>
        <begin position="223"/>
        <end position="242"/>
    </location>
</feature>
<evidence type="ECO:0000256" key="5">
    <source>
        <dbReference type="ARBA" id="ARBA00022989"/>
    </source>
</evidence>
<sequence length="257" mass="28160">MKVSTTKNKRNYMIQICSILLLLCVWFGLSLHFPRILIASPMETLLALMGMVESGELQNQLVLSATRMMIGFMIGMSIAVIFGLLAGRFSFVYEAFRPIISLILGIPPIILVVLTMVWFGTGALVPIVVIAVLVFPTFFLNTAEGWRNIDQQLLEMATVYNSSPFHTLKNIILPGLTVPIFTAVSLAVGAAVRVGIMAELLGSDSGIGFSLALARINIDTAKVFAWTIVSILIIITIDHLIISPLKKIILKWDVKEG</sequence>
<feature type="transmembrane region" description="Helical" evidence="7">
    <location>
        <begin position="99"/>
        <end position="118"/>
    </location>
</feature>
<evidence type="ECO:0000256" key="6">
    <source>
        <dbReference type="ARBA" id="ARBA00023136"/>
    </source>
</evidence>
<dbReference type="GO" id="GO:0005886">
    <property type="term" value="C:plasma membrane"/>
    <property type="evidence" value="ECO:0007669"/>
    <property type="project" value="UniProtKB-SubCell"/>
</dbReference>
<accession>A0A1S2LHK9</accession>
<feature type="transmembrane region" description="Helical" evidence="7">
    <location>
        <begin position="171"/>
        <end position="196"/>
    </location>
</feature>
<dbReference type="EMBL" id="LQXD01000131">
    <property type="protein sequence ID" value="OIJ12002.1"/>
    <property type="molecule type" value="Genomic_DNA"/>
</dbReference>
<keyword evidence="2 7" id="KW-0813">Transport</keyword>
<evidence type="ECO:0000259" key="8">
    <source>
        <dbReference type="PROSITE" id="PS50928"/>
    </source>
</evidence>
<evidence type="ECO:0000256" key="7">
    <source>
        <dbReference type="RuleBase" id="RU363032"/>
    </source>
</evidence>
<dbReference type="AlphaFoldDB" id="A0A1S2LHK9"/>
<dbReference type="PROSITE" id="PS50928">
    <property type="entry name" value="ABC_TM1"/>
    <property type="match status" value="1"/>
</dbReference>
<dbReference type="InterPro" id="IPR000515">
    <property type="entry name" value="MetI-like"/>
</dbReference>
<proteinExistence type="inferred from homology"/>
<comment type="subcellular location">
    <subcellularLocation>
        <location evidence="1 7">Cell membrane</location>
        <topology evidence="1 7">Multi-pass membrane protein</topology>
    </subcellularLocation>
</comment>
<evidence type="ECO:0000256" key="4">
    <source>
        <dbReference type="ARBA" id="ARBA00022692"/>
    </source>
</evidence>
<comment type="similarity">
    <text evidence="7">Belongs to the binding-protein-dependent transport system permease family.</text>
</comment>
<feature type="domain" description="ABC transmembrane type-1" evidence="8">
    <location>
        <begin position="57"/>
        <end position="241"/>
    </location>
</feature>
<evidence type="ECO:0000256" key="2">
    <source>
        <dbReference type="ARBA" id="ARBA00022448"/>
    </source>
</evidence>
<gene>
    <name evidence="9" type="ORF">AWH56_15120</name>
</gene>
<dbReference type="RefSeq" id="WP_071317878.1">
    <property type="nucleotide sequence ID" value="NZ_CP063356.2"/>
</dbReference>
<evidence type="ECO:0000313" key="9">
    <source>
        <dbReference type="EMBL" id="OIJ12002.1"/>
    </source>
</evidence>
<name>A0A1S2LHK9_9BACI</name>
<keyword evidence="6 7" id="KW-0472">Membrane</keyword>
<dbReference type="OrthoDB" id="9804353at2"/>
<evidence type="ECO:0000256" key="1">
    <source>
        <dbReference type="ARBA" id="ARBA00004651"/>
    </source>
</evidence>
<keyword evidence="4 7" id="KW-0812">Transmembrane</keyword>
<dbReference type="Pfam" id="PF00528">
    <property type="entry name" value="BPD_transp_1"/>
    <property type="match status" value="1"/>
</dbReference>
<feature type="transmembrane region" description="Helical" evidence="7">
    <location>
        <begin position="124"/>
        <end position="143"/>
    </location>
</feature>
<keyword evidence="5 7" id="KW-1133">Transmembrane helix</keyword>
<comment type="caution">
    <text evidence="9">The sequence shown here is derived from an EMBL/GenBank/DDBJ whole genome shotgun (WGS) entry which is preliminary data.</text>
</comment>
<dbReference type="GO" id="GO:0055085">
    <property type="term" value="P:transmembrane transport"/>
    <property type="evidence" value="ECO:0007669"/>
    <property type="project" value="InterPro"/>
</dbReference>
<feature type="transmembrane region" description="Helical" evidence="7">
    <location>
        <begin position="63"/>
        <end position="87"/>
    </location>
</feature>
<dbReference type="CDD" id="cd06261">
    <property type="entry name" value="TM_PBP2"/>
    <property type="match status" value="1"/>
</dbReference>
<dbReference type="PANTHER" id="PTHR30151:SF0">
    <property type="entry name" value="ABC TRANSPORTER PERMEASE PROTEIN MJ0413-RELATED"/>
    <property type="match status" value="1"/>
</dbReference>
<dbReference type="InterPro" id="IPR035906">
    <property type="entry name" value="MetI-like_sf"/>
</dbReference>
<reference evidence="9" key="1">
    <citation type="submission" date="2016-10" db="EMBL/GenBank/DDBJ databases">
        <title>Draft genome sequences of four alkaliphilic bacteria belonging to the Anaerobacillus genus.</title>
        <authorList>
            <person name="Bassil N.M."/>
            <person name="Lloyd J.R."/>
        </authorList>
    </citation>
    <scope>NUCLEOTIDE SEQUENCE [LARGE SCALE GENOMIC DNA]</scope>
    <source>
        <strain evidence="9">NB2006</strain>
    </source>
</reference>
<evidence type="ECO:0000256" key="3">
    <source>
        <dbReference type="ARBA" id="ARBA00022475"/>
    </source>
</evidence>
<organism evidence="9">
    <name type="scientific">Anaerobacillus isosaccharinicus</name>
    <dbReference type="NCBI Taxonomy" id="1532552"/>
    <lineage>
        <taxon>Bacteria</taxon>
        <taxon>Bacillati</taxon>
        <taxon>Bacillota</taxon>
        <taxon>Bacilli</taxon>
        <taxon>Bacillales</taxon>
        <taxon>Bacillaceae</taxon>
        <taxon>Anaerobacillus</taxon>
    </lineage>
</organism>
<keyword evidence="3" id="KW-1003">Cell membrane</keyword>
<dbReference type="PANTHER" id="PTHR30151">
    <property type="entry name" value="ALKANE SULFONATE ABC TRANSPORTER-RELATED, MEMBRANE SUBUNIT"/>
    <property type="match status" value="1"/>
</dbReference>
<dbReference type="SUPFAM" id="SSF161098">
    <property type="entry name" value="MetI-like"/>
    <property type="match status" value="1"/>
</dbReference>
<protein>
    <recommendedName>
        <fullName evidence="8">ABC transmembrane type-1 domain-containing protein</fullName>
    </recommendedName>
</protein>
<dbReference type="Gene3D" id="1.10.3720.10">
    <property type="entry name" value="MetI-like"/>
    <property type="match status" value="1"/>
</dbReference>